<keyword evidence="3" id="KW-0732">Signal</keyword>
<dbReference type="Proteomes" id="UP000266568">
    <property type="component" value="Unassembled WGS sequence"/>
</dbReference>
<dbReference type="PANTHER" id="PTHR10030">
    <property type="entry name" value="ALPHA-L-FUCOSIDASE"/>
    <property type="match status" value="1"/>
</dbReference>
<dbReference type="InterPro" id="IPR008979">
    <property type="entry name" value="Galactose-bd-like_sf"/>
</dbReference>
<proteinExistence type="inferred from homology"/>
<dbReference type="PROSITE" id="PS50022">
    <property type="entry name" value="FA58C_3"/>
    <property type="match status" value="1"/>
</dbReference>
<organism evidence="7 8">
    <name type="scientific">Hephaestia caeni</name>
    <dbReference type="NCBI Taxonomy" id="645617"/>
    <lineage>
        <taxon>Bacteria</taxon>
        <taxon>Pseudomonadati</taxon>
        <taxon>Pseudomonadota</taxon>
        <taxon>Alphaproteobacteria</taxon>
        <taxon>Sphingomonadales</taxon>
        <taxon>Sphingomonadaceae</taxon>
        <taxon>Hephaestia</taxon>
    </lineage>
</organism>
<dbReference type="InterPro" id="IPR017853">
    <property type="entry name" value="GH"/>
</dbReference>
<gene>
    <name evidence="7" type="ORF">DFR49_1395</name>
</gene>
<dbReference type="EMBL" id="QXDC01000002">
    <property type="protein sequence ID" value="RIA46835.1"/>
    <property type="molecule type" value="Genomic_DNA"/>
</dbReference>
<dbReference type="Pfam" id="PF00754">
    <property type="entry name" value="F5_F8_type_C"/>
    <property type="match status" value="1"/>
</dbReference>
<evidence type="ECO:0000256" key="4">
    <source>
        <dbReference type="ARBA" id="ARBA00022801"/>
    </source>
</evidence>
<keyword evidence="8" id="KW-1185">Reference proteome</keyword>
<dbReference type="Pfam" id="PF01120">
    <property type="entry name" value="Alpha_L_fucos"/>
    <property type="match status" value="1"/>
</dbReference>
<evidence type="ECO:0000256" key="3">
    <source>
        <dbReference type="ARBA" id="ARBA00022729"/>
    </source>
</evidence>
<name>A0A397PHU3_9SPHN</name>
<dbReference type="InterPro" id="IPR057739">
    <property type="entry name" value="Glyco_hydro_29_N"/>
</dbReference>
<dbReference type="GO" id="GO:0016139">
    <property type="term" value="P:glycoside catabolic process"/>
    <property type="evidence" value="ECO:0007669"/>
    <property type="project" value="TreeGrafter"/>
</dbReference>
<dbReference type="InterPro" id="IPR006311">
    <property type="entry name" value="TAT_signal"/>
</dbReference>
<dbReference type="EC" id="3.2.1.51" evidence="2"/>
<dbReference type="SUPFAM" id="SSF49785">
    <property type="entry name" value="Galactose-binding domain-like"/>
    <property type="match status" value="1"/>
</dbReference>
<protein>
    <recommendedName>
        <fullName evidence="2">alpha-L-fucosidase</fullName>
        <ecNumber evidence="2">3.2.1.51</ecNumber>
    </recommendedName>
</protein>
<dbReference type="PANTHER" id="PTHR10030:SF37">
    <property type="entry name" value="ALPHA-L-FUCOSIDASE-RELATED"/>
    <property type="match status" value="1"/>
</dbReference>
<dbReference type="Gene3D" id="3.20.20.80">
    <property type="entry name" value="Glycosidases"/>
    <property type="match status" value="1"/>
</dbReference>
<evidence type="ECO:0000256" key="1">
    <source>
        <dbReference type="ARBA" id="ARBA00007951"/>
    </source>
</evidence>
<sequence>MITRRRILGQTTAGAAIAGMWPGVPAAFAGGGQQQAYNNPPPDVGPLIPADQQALTRFMGLRYGVFIHWNPATVAGKEISWSREREIPSAEYDQLYKRFNPVEFDADAWVKMLKDAGFRYLTFVPKHHDGFAMWDTKTSDYSIMNTPFGRDVVKEVSAACKKHKMAFCLYYSIADFYHPDCIGANHANGMYLGPKGYELPAGVKPDFDRYVTYMKMQLKELSQNYGPVAAWWFDGGWMRDWTHERGVDLLKYMRMLQRDTIVDHRVGCAYNGRVYLPTWFPTDKDYVGDFAVLEVDMPRFNRDIPWEYTTPANGRSYCWTAGAYLDQDVWIDNFVRSACGDGNYLLGISAPSTGRFDPALVDKLARANLWLERHGQSLFETRGGPFKRTSGYGATCKGKRVYLHVFDQKLTTVKLPPLPAKIVACSMLHGGKVSFTQGPDGITVTIDPNAMEAPSTIVVLDLDRPAEALAPVGDVPLNRGVKVTSSNADPATDRFACDGDMRTAWQADTGTKQPWIQFDLGAEKTISRAILFEGAYEGELADIHRYQVDVRAKDTDDWKRVEDVKTWGFDTSEEEDFFEWPISVFKPEIRFTPVSARYVRVKVLKMVAPPAIHAFEIYER</sequence>
<evidence type="ECO:0000313" key="7">
    <source>
        <dbReference type="EMBL" id="RIA46835.1"/>
    </source>
</evidence>
<dbReference type="GO" id="GO:0004560">
    <property type="term" value="F:alpha-L-fucosidase activity"/>
    <property type="evidence" value="ECO:0007669"/>
    <property type="project" value="InterPro"/>
</dbReference>
<dbReference type="Gene3D" id="2.60.120.260">
    <property type="entry name" value="Galactose-binding domain-like"/>
    <property type="match status" value="1"/>
</dbReference>
<dbReference type="AlphaFoldDB" id="A0A397PHU3"/>
<feature type="domain" description="F5/8 type C" evidence="6">
    <location>
        <begin position="457"/>
        <end position="620"/>
    </location>
</feature>
<keyword evidence="4" id="KW-0378">Hydrolase</keyword>
<dbReference type="RefSeq" id="WP_211325814.1">
    <property type="nucleotide sequence ID" value="NZ_QXDC01000002.1"/>
</dbReference>
<dbReference type="SUPFAM" id="SSF51445">
    <property type="entry name" value="(Trans)glycosidases"/>
    <property type="match status" value="1"/>
</dbReference>
<dbReference type="GO" id="GO:0005764">
    <property type="term" value="C:lysosome"/>
    <property type="evidence" value="ECO:0007669"/>
    <property type="project" value="TreeGrafter"/>
</dbReference>
<comment type="similarity">
    <text evidence="1">Belongs to the glycosyl hydrolase 29 family.</text>
</comment>
<accession>A0A397PHU3</accession>
<dbReference type="GO" id="GO:0006004">
    <property type="term" value="P:fucose metabolic process"/>
    <property type="evidence" value="ECO:0007669"/>
    <property type="project" value="TreeGrafter"/>
</dbReference>
<dbReference type="PROSITE" id="PS51318">
    <property type="entry name" value="TAT"/>
    <property type="match status" value="1"/>
</dbReference>
<evidence type="ECO:0000313" key="8">
    <source>
        <dbReference type="Proteomes" id="UP000266568"/>
    </source>
</evidence>
<dbReference type="InterPro" id="IPR000421">
    <property type="entry name" value="FA58C"/>
</dbReference>
<dbReference type="SMART" id="SM00812">
    <property type="entry name" value="Alpha_L_fucos"/>
    <property type="match status" value="1"/>
</dbReference>
<evidence type="ECO:0000256" key="2">
    <source>
        <dbReference type="ARBA" id="ARBA00012662"/>
    </source>
</evidence>
<evidence type="ECO:0000256" key="5">
    <source>
        <dbReference type="ARBA" id="ARBA00023295"/>
    </source>
</evidence>
<evidence type="ECO:0000259" key="6">
    <source>
        <dbReference type="PROSITE" id="PS50022"/>
    </source>
</evidence>
<keyword evidence="5" id="KW-0326">Glycosidase</keyword>
<dbReference type="InterPro" id="IPR000933">
    <property type="entry name" value="Glyco_hydro_29"/>
</dbReference>
<comment type="caution">
    <text evidence="7">The sequence shown here is derived from an EMBL/GenBank/DDBJ whole genome shotgun (WGS) entry which is preliminary data.</text>
</comment>
<reference evidence="7 8" key="1">
    <citation type="submission" date="2018-08" db="EMBL/GenBank/DDBJ databases">
        <title>Genomic Encyclopedia of Type Strains, Phase IV (KMG-IV): sequencing the most valuable type-strain genomes for metagenomic binning, comparative biology and taxonomic classification.</title>
        <authorList>
            <person name="Goeker M."/>
        </authorList>
    </citation>
    <scope>NUCLEOTIDE SEQUENCE [LARGE SCALE GENOMIC DNA]</scope>
    <source>
        <strain evidence="7 8">DSM 25527</strain>
    </source>
</reference>